<keyword evidence="2" id="KW-0238">DNA-binding</keyword>
<dbReference type="InterPro" id="IPR050204">
    <property type="entry name" value="AraC_XylS_family_regulators"/>
</dbReference>
<evidence type="ECO:0000256" key="2">
    <source>
        <dbReference type="ARBA" id="ARBA00023125"/>
    </source>
</evidence>
<dbReference type="Proteomes" id="UP001055153">
    <property type="component" value="Unassembled WGS sequence"/>
</dbReference>
<keyword evidence="1" id="KW-0805">Transcription regulation</keyword>
<evidence type="ECO:0000259" key="4">
    <source>
        <dbReference type="PROSITE" id="PS01124"/>
    </source>
</evidence>
<dbReference type="SUPFAM" id="SSF46689">
    <property type="entry name" value="Homeodomain-like"/>
    <property type="match status" value="2"/>
</dbReference>
<gene>
    <name evidence="5" type="primary">rhaS_1</name>
    <name evidence="5" type="ORF">GMJLKIPL_1330</name>
</gene>
<name>A0ABQ4S8A2_9HYPH</name>
<dbReference type="EMBL" id="BPQQ01000016">
    <property type="protein sequence ID" value="GJD99413.1"/>
    <property type="molecule type" value="Genomic_DNA"/>
</dbReference>
<comment type="caution">
    <text evidence="5">The sequence shown here is derived from an EMBL/GenBank/DDBJ whole genome shotgun (WGS) entry which is preliminary data.</text>
</comment>
<reference evidence="5" key="1">
    <citation type="journal article" date="2021" name="Front. Microbiol.">
        <title>Comprehensive Comparative Genomics and Phenotyping of Methylobacterium Species.</title>
        <authorList>
            <person name="Alessa O."/>
            <person name="Ogura Y."/>
            <person name="Fujitani Y."/>
            <person name="Takami H."/>
            <person name="Hayashi T."/>
            <person name="Sahin N."/>
            <person name="Tani A."/>
        </authorList>
    </citation>
    <scope>NUCLEOTIDE SEQUENCE</scope>
    <source>
        <strain evidence="5">DSM 17168</strain>
    </source>
</reference>
<proteinExistence type="predicted"/>
<evidence type="ECO:0000313" key="6">
    <source>
        <dbReference type="Proteomes" id="UP001055153"/>
    </source>
</evidence>
<dbReference type="InterPro" id="IPR018060">
    <property type="entry name" value="HTH_AraC"/>
</dbReference>
<evidence type="ECO:0000256" key="3">
    <source>
        <dbReference type="ARBA" id="ARBA00023163"/>
    </source>
</evidence>
<evidence type="ECO:0000313" key="5">
    <source>
        <dbReference type="EMBL" id="GJD99413.1"/>
    </source>
</evidence>
<sequence length="168" mass="18280">MTIGQTRQDLSPAGAPAGLIAALLREARETLDVDRAAARLLVLRAAAMLDAAPEAAPGRLAPWQIRRIDAHIEENIGSTIPVEALAACAKLSAGYFGRAFKASFGETPHTYILRKRMDRARRLMRETSAPLAAIALECGMADQSHFGRTFRRFTGMSPHAWRRSMAPA</sequence>
<dbReference type="InterPro" id="IPR009057">
    <property type="entry name" value="Homeodomain-like_sf"/>
</dbReference>
<dbReference type="SMART" id="SM00342">
    <property type="entry name" value="HTH_ARAC"/>
    <property type="match status" value="1"/>
</dbReference>
<dbReference type="Gene3D" id="1.10.10.60">
    <property type="entry name" value="Homeodomain-like"/>
    <property type="match status" value="2"/>
</dbReference>
<accession>A0ABQ4S8A2</accession>
<keyword evidence="3" id="KW-0804">Transcription</keyword>
<dbReference type="PANTHER" id="PTHR46796:SF14">
    <property type="entry name" value="TRANSCRIPTIONAL REGULATORY PROTEIN"/>
    <property type="match status" value="1"/>
</dbReference>
<dbReference type="PANTHER" id="PTHR46796">
    <property type="entry name" value="HTH-TYPE TRANSCRIPTIONAL ACTIVATOR RHAS-RELATED"/>
    <property type="match status" value="1"/>
</dbReference>
<organism evidence="5 6">
    <name type="scientific">Methylobacterium isbiliense</name>
    <dbReference type="NCBI Taxonomy" id="315478"/>
    <lineage>
        <taxon>Bacteria</taxon>
        <taxon>Pseudomonadati</taxon>
        <taxon>Pseudomonadota</taxon>
        <taxon>Alphaproteobacteria</taxon>
        <taxon>Hyphomicrobiales</taxon>
        <taxon>Methylobacteriaceae</taxon>
        <taxon>Methylobacterium</taxon>
    </lineage>
</organism>
<evidence type="ECO:0000256" key="1">
    <source>
        <dbReference type="ARBA" id="ARBA00023015"/>
    </source>
</evidence>
<dbReference type="PROSITE" id="PS00041">
    <property type="entry name" value="HTH_ARAC_FAMILY_1"/>
    <property type="match status" value="1"/>
</dbReference>
<dbReference type="PROSITE" id="PS01124">
    <property type="entry name" value="HTH_ARAC_FAMILY_2"/>
    <property type="match status" value="1"/>
</dbReference>
<keyword evidence="6" id="KW-1185">Reference proteome</keyword>
<protein>
    <submittedName>
        <fullName evidence="5">HTH-type transcriptional activator RhaS</fullName>
    </submittedName>
</protein>
<feature type="domain" description="HTH araC/xylS-type" evidence="4">
    <location>
        <begin position="66"/>
        <end position="164"/>
    </location>
</feature>
<dbReference type="Pfam" id="PF12833">
    <property type="entry name" value="HTH_18"/>
    <property type="match status" value="1"/>
</dbReference>
<dbReference type="RefSeq" id="WP_238234300.1">
    <property type="nucleotide sequence ID" value="NZ_BPQQ01000016.1"/>
</dbReference>
<dbReference type="InterPro" id="IPR018062">
    <property type="entry name" value="HTH_AraC-typ_CS"/>
</dbReference>
<reference evidence="5" key="2">
    <citation type="submission" date="2021-08" db="EMBL/GenBank/DDBJ databases">
        <authorList>
            <person name="Tani A."/>
            <person name="Ola A."/>
            <person name="Ogura Y."/>
            <person name="Katsura K."/>
            <person name="Hayashi T."/>
        </authorList>
    </citation>
    <scope>NUCLEOTIDE SEQUENCE</scope>
    <source>
        <strain evidence="5">DSM 17168</strain>
    </source>
</reference>